<dbReference type="Proteomes" id="UP000663868">
    <property type="component" value="Unassembled WGS sequence"/>
</dbReference>
<dbReference type="Proteomes" id="UP000663832">
    <property type="component" value="Unassembled WGS sequence"/>
</dbReference>
<comment type="similarity">
    <text evidence="1">Belongs to the FMC1 family.</text>
</comment>
<evidence type="ECO:0000313" key="9">
    <source>
        <dbReference type="Proteomes" id="UP000663891"/>
    </source>
</evidence>
<dbReference type="EMBL" id="CAJOBB010000055">
    <property type="protein sequence ID" value="CAF3536227.1"/>
    <property type="molecule type" value="Genomic_DNA"/>
</dbReference>
<dbReference type="AlphaFoldDB" id="A0A813PAC1"/>
<dbReference type="EMBL" id="CAJOAY010000017">
    <property type="protein sequence ID" value="CAF3489101.1"/>
    <property type="molecule type" value="Genomic_DNA"/>
</dbReference>
<dbReference type="EMBL" id="CAJNOM010000034">
    <property type="protein sequence ID" value="CAF0869968.1"/>
    <property type="molecule type" value="Genomic_DNA"/>
</dbReference>
<evidence type="ECO:0000313" key="7">
    <source>
        <dbReference type="EMBL" id="CAF3536227.1"/>
    </source>
</evidence>
<evidence type="ECO:0000313" key="6">
    <source>
        <dbReference type="EMBL" id="CAF3489101.1"/>
    </source>
</evidence>
<dbReference type="Proteomes" id="UP000663881">
    <property type="component" value="Unassembled WGS sequence"/>
</dbReference>
<evidence type="ECO:0000256" key="2">
    <source>
        <dbReference type="ARBA" id="ARBA00013846"/>
    </source>
</evidence>
<dbReference type="EMBL" id="CAJNON010000006">
    <property type="protein sequence ID" value="CAF0751874.1"/>
    <property type="molecule type" value="Genomic_DNA"/>
</dbReference>
<comment type="caution">
    <text evidence="3">The sequence shown here is derived from an EMBL/GenBank/DDBJ whole genome shotgun (WGS) entry which is preliminary data.</text>
</comment>
<organism evidence="3 9">
    <name type="scientific">Adineta steineri</name>
    <dbReference type="NCBI Taxonomy" id="433720"/>
    <lineage>
        <taxon>Eukaryota</taxon>
        <taxon>Metazoa</taxon>
        <taxon>Spiralia</taxon>
        <taxon>Gnathifera</taxon>
        <taxon>Rotifera</taxon>
        <taxon>Eurotatoria</taxon>
        <taxon>Bdelloidea</taxon>
        <taxon>Adinetida</taxon>
        <taxon>Adinetidae</taxon>
        <taxon>Adineta</taxon>
    </lineage>
</organism>
<gene>
    <name evidence="7" type="ORF">KXQ929_LOCUS1934</name>
    <name evidence="6" type="ORF">OKA104_LOCUS808</name>
    <name evidence="5" type="ORF">OXD698_LOCUS584</name>
    <name evidence="4" type="ORF">QVE165_LOCUS7840</name>
    <name evidence="3" type="ORF">VCS650_LOCUS1289</name>
</gene>
<evidence type="ECO:0000256" key="1">
    <source>
        <dbReference type="ARBA" id="ARBA00009058"/>
    </source>
</evidence>
<dbReference type="Proteomes" id="UP000663891">
    <property type="component" value="Unassembled WGS sequence"/>
</dbReference>
<evidence type="ECO:0000313" key="8">
    <source>
        <dbReference type="Proteomes" id="UP000663832"/>
    </source>
</evidence>
<evidence type="ECO:0000313" key="3">
    <source>
        <dbReference type="EMBL" id="CAF0751874.1"/>
    </source>
</evidence>
<dbReference type="EMBL" id="CAJOAZ010000014">
    <property type="protein sequence ID" value="CAF3488587.1"/>
    <property type="molecule type" value="Genomic_DNA"/>
</dbReference>
<evidence type="ECO:0000313" key="5">
    <source>
        <dbReference type="EMBL" id="CAF3488587.1"/>
    </source>
</evidence>
<reference evidence="3" key="1">
    <citation type="submission" date="2021-02" db="EMBL/GenBank/DDBJ databases">
        <authorList>
            <person name="Nowell W R."/>
        </authorList>
    </citation>
    <scope>NUCLEOTIDE SEQUENCE</scope>
</reference>
<protein>
    <recommendedName>
        <fullName evidence="2">Protein FMC1 homolog</fullName>
    </recommendedName>
</protein>
<dbReference type="PANTHER" id="PTHR31716:SF1">
    <property type="entry name" value="PROTEIN FMC1 HOMOLOG"/>
    <property type="match status" value="1"/>
</dbReference>
<evidence type="ECO:0000313" key="4">
    <source>
        <dbReference type="EMBL" id="CAF0869968.1"/>
    </source>
</evidence>
<dbReference type="InterPro" id="IPR037667">
    <property type="entry name" value="FMC1_homologue"/>
</dbReference>
<accession>A0A813PAC1</accession>
<dbReference type="GO" id="GO:0005739">
    <property type="term" value="C:mitochondrion"/>
    <property type="evidence" value="ECO:0007669"/>
    <property type="project" value="TreeGrafter"/>
</dbReference>
<keyword evidence="8" id="KW-1185">Reference proteome</keyword>
<sequence>MASKSALTVYKKILHELSANKSLFSYRASPVYLKIKDEYRRNRPVTAKYCKHTDEVLFVARTYLTYLESIRERQIIHSTYSKGEKTVAQAANIVGLNLPKTFDRPHLPLNQSSDS</sequence>
<name>A0A813PAC1_9BILA</name>
<dbReference type="OrthoDB" id="551431at2759"/>
<dbReference type="PANTHER" id="PTHR31716">
    <property type="entry name" value="PROTEIN FMC1 HOMOLOG"/>
    <property type="match status" value="1"/>
</dbReference>
<proteinExistence type="inferred from homology"/>
<dbReference type="Proteomes" id="UP000663844">
    <property type="component" value="Unassembled WGS sequence"/>
</dbReference>